<name>A0A9X0DLX0_9HELO</name>
<dbReference type="Proteomes" id="UP001152300">
    <property type="component" value="Unassembled WGS sequence"/>
</dbReference>
<dbReference type="AlphaFoldDB" id="A0A9X0DLX0"/>
<dbReference type="EMBL" id="JAPEIS010000004">
    <property type="protein sequence ID" value="KAJ8067050.1"/>
    <property type="molecule type" value="Genomic_DNA"/>
</dbReference>
<organism evidence="1 2">
    <name type="scientific">Sclerotinia nivalis</name>
    <dbReference type="NCBI Taxonomy" id="352851"/>
    <lineage>
        <taxon>Eukaryota</taxon>
        <taxon>Fungi</taxon>
        <taxon>Dikarya</taxon>
        <taxon>Ascomycota</taxon>
        <taxon>Pezizomycotina</taxon>
        <taxon>Leotiomycetes</taxon>
        <taxon>Helotiales</taxon>
        <taxon>Sclerotiniaceae</taxon>
        <taxon>Sclerotinia</taxon>
    </lineage>
</organism>
<evidence type="ECO:0000313" key="2">
    <source>
        <dbReference type="Proteomes" id="UP001152300"/>
    </source>
</evidence>
<keyword evidence="2" id="KW-1185">Reference proteome</keyword>
<sequence length="260" mass="29565">MMQRCITTVRSGILSPYHTSTPKTKQPIASTTSTPQLAYNSSLSQKSHTQDADWIRVIADEYEINGSPDLPWAAGIVAYRQCYHNCSALKWAAFRKEFDALMMKQWQQAPEKGGDSRGMMDRWKVFWREDEGLEDLSMDELRERFTARIEDHGENTSNQFFVVVNDEVVDSTLEGPAKGKIPFVYATDPSYEVEKEGEEEKEDDDDYKGQLKVAVELLPSFWCEAGPDDGRAMEKFRPCDGISTRIFNTGLLNRIGSTCF</sequence>
<proteinExistence type="predicted"/>
<comment type="caution">
    <text evidence="1">The sequence shown here is derived from an EMBL/GenBank/DDBJ whole genome shotgun (WGS) entry which is preliminary data.</text>
</comment>
<gene>
    <name evidence="1" type="ORF">OCU04_004430</name>
</gene>
<accession>A0A9X0DLX0</accession>
<dbReference type="OrthoDB" id="3556591at2759"/>
<reference evidence="1" key="1">
    <citation type="submission" date="2022-11" db="EMBL/GenBank/DDBJ databases">
        <title>Genome Resource of Sclerotinia nivalis Strain SnTB1, a Plant Pathogen Isolated from American Ginseng.</title>
        <authorList>
            <person name="Fan S."/>
        </authorList>
    </citation>
    <scope>NUCLEOTIDE SEQUENCE</scope>
    <source>
        <strain evidence="1">SnTB1</strain>
    </source>
</reference>
<evidence type="ECO:0000313" key="1">
    <source>
        <dbReference type="EMBL" id="KAJ8067050.1"/>
    </source>
</evidence>
<protein>
    <submittedName>
        <fullName evidence="1">Uncharacterized protein</fullName>
    </submittedName>
</protein>